<evidence type="ECO:0000313" key="2">
    <source>
        <dbReference type="Proteomes" id="UP000289169"/>
    </source>
</evidence>
<reference evidence="1 2" key="1">
    <citation type="submission" date="2018-11" db="EMBL/GenBank/DDBJ databases">
        <authorList>
            <person name="Teng T."/>
        </authorList>
    </citation>
    <scope>NUCLEOTIDE SEQUENCE [LARGE SCALE GENOMIC DNA]</scope>
</reference>
<dbReference type="EMBL" id="MK240351">
    <property type="protein sequence ID" value="QAU03936.1"/>
    <property type="molecule type" value="Genomic_DNA"/>
</dbReference>
<name>A0A410T5N7_9CAUD</name>
<organism evidence="1 2">
    <name type="scientific">Acinetobacter phage Henu6</name>
    <dbReference type="NCBI Taxonomy" id="2500136"/>
    <lineage>
        <taxon>Viruses</taxon>
        <taxon>Duplodnaviria</taxon>
        <taxon>Heunggongvirae</taxon>
        <taxon>Uroviricota</taxon>
        <taxon>Caudoviricetes</taxon>
        <taxon>Pantevenvirales</taxon>
        <taxon>Straboviridae</taxon>
        <taxon>Twarogvirinae</taxon>
        <taxon>Zedzedvirus</taxon>
        <taxon>Zedzedvirus zz1</taxon>
    </lineage>
</organism>
<evidence type="ECO:0000313" key="1">
    <source>
        <dbReference type="EMBL" id="QAU03936.1"/>
    </source>
</evidence>
<protein>
    <submittedName>
        <fullName evidence="1">Uncharacterized protein</fullName>
    </submittedName>
</protein>
<dbReference type="Proteomes" id="UP000289169">
    <property type="component" value="Segment"/>
</dbReference>
<sequence>MRVLQNQLKEVSFFTSCINIKKTFNVFLNTVQFIIIGTVSNTYRCNTWPRPHGFHYTFNISASRNNKLCL</sequence>
<gene>
    <name evidence="1" type="ORF">Henu6_gp131</name>
</gene>
<proteinExistence type="predicted"/>
<accession>A0A410T5N7</accession>